<gene>
    <name evidence="1" type="ORF">NCTC11544_04645</name>
</gene>
<dbReference type="InterPro" id="IPR012334">
    <property type="entry name" value="Pectin_lyas_fold"/>
</dbReference>
<name>A0A2X2HAL4_9GAMM</name>
<accession>A0A2X2HAL4</accession>
<evidence type="ECO:0000313" key="2">
    <source>
        <dbReference type="Proteomes" id="UP000255529"/>
    </source>
</evidence>
<dbReference type="Proteomes" id="UP000255529">
    <property type="component" value="Unassembled WGS sequence"/>
</dbReference>
<dbReference type="GeneID" id="74951292"/>
<dbReference type="EMBL" id="UGYN01000002">
    <property type="protein sequence ID" value="SUI84773.1"/>
    <property type="molecule type" value="Genomic_DNA"/>
</dbReference>
<keyword evidence="1" id="KW-0456">Lyase</keyword>
<sequence>MANLTSTSALVNDTDVTSQLGTTSNDYTNVHAQLGVTLSRFGADPTGKNDCREIFQQALDYAATTNHKTVWIDGTFLITGEISLKVPVGVNVRGYRSGRTQGVMTSGLNAALEPSVLLVRTKPGTDVTPGTNLFECTISPSFDGFVVYYDQQPKNITDPSLFLKYGYTFYTVGRSCSVTNVLYAGAWNFFWQRGESPFCQNIYGFAYGTDFHVEKCADVGVFDNIHSNPNVIRPAFSTITAAAKLATSIMFDFSEHDGMMLSNIHGFGKSVVFNNDQKGTVRLMSLVGNNFLFDKCGTLINSNASGARIVDFTGGTFIHDYAQLSGMLVLKNTTQTQLSQYYLNGWKFQLGSPLEGDTTDIFFYFGDSAGCSLILNEVVIPSKGTLKLNNILQSNIINGDITIGSRRISLNRTYNNLVTNSRLLSVDLNTNMPVDFQKSGANTFIKGREVTSSYTTVNEDSIAGLLKRVLDVNYNGPMSVVVYATAIGNSPGVKLSATDDNFDENTKISQFTEWSLEGPYYVARLSTTSTELYSIWDICCLAPSVNGGVLRVHSVELIPSSVFSYSSEVEEPPLLKSQVGSIATTMDLPANTNTMVKRSIWGATNGIARVYLKSATTLAIFTLYKTTGSSPVTVIQDIYNQSDSDVLNVTWPSNGRLTISSSAGGSVRIRIDGV</sequence>
<dbReference type="Gene3D" id="2.160.20.10">
    <property type="entry name" value="Single-stranded right-handed beta-helix, Pectin lyase-like"/>
    <property type="match status" value="1"/>
</dbReference>
<organism evidence="1 2">
    <name type="scientific">Serratia quinivorans</name>
    <dbReference type="NCBI Taxonomy" id="137545"/>
    <lineage>
        <taxon>Bacteria</taxon>
        <taxon>Pseudomonadati</taxon>
        <taxon>Pseudomonadota</taxon>
        <taxon>Gammaproteobacteria</taxon>
        <taxon>Enterobacterales</taxon>
        <taxon>Yersiniaceae</taxon>
        <taxon>Serratia</taxon>
    </lineage>
</organism>
<evidence type="ECO:0000313" key="1">
    <source>
        <dbReference type="EMBL" id="SUI84773.1"/>
    </source>
</evidence>
<dbReference type="AlphaFoldDB" id="A0A2X2HAL4"/>
<proteinExistence type="predicted"/>
<dbReference type="RefSeq" id="WP_112364489.1">
    <property type="nucleotide sequence ID" value="NZ_CAMIRF010000002.1"/>
</dbReference>
<dbReference type="GO" id="GO:0016829">
    <property type="term" value="F:lyase activity"/>
    <property type="evidence" value="ECO:0007669"/>
    <property type="project" value="UniProtKB-KW"/>
</dbReference>
<reference evidence="1 2" key="1">
    <citation type="submission" date="2018-06" db="EMBL/GenBank/DDBJ databases">
        <authorList>
            <consortium name="Pathogen Informatics"/>
            <person name="Doyle S."/>
        </authorList>
    </citation>
    <scope>NUCLEOTIDE SEQUENCE [LARGE SCALE GENOMIC DNA]</scope>
    <source>
        <strain evidence="1 2">NCTC11544</strain>
    </source>
</reference>
<protein>
    <submittedName>
        <fullName evidence="1">Pectate lyase superfamily protein</fullName>
    </submittedName>
</protein>